<proteinExistence type="predicted"/>
<dbReference type="RefSeq" id="WP_179921257.1">
    <property type="nucleotide sequence ID" value="NZ_CP058689.1"/>
</dbReference>
<dbReference type="AlphaFoldDB" id="A0A7H9BNS3"/>
<evidence type="ECO:0000313" key="3">
    <source>
        <dbReference type="Proteomes" id="UP000509322"/>
    </source>
</evidence>
<name>A0A7H9BNS3_PARPN</name>
<evidence type="ECO:0000256" key="1">
    <source>
        <dbReference type="SAM" id="MobiDB-lite"/>
    </source>
</evidence>
<feature type="compositionally biased region" description="Acidic residues" evidence="1">
    <location>
        <begin position="337"/>
        <end position="347"/>
    </location>
</feature>
<accession>A0A7H9BNS3</accession>
<feature type="compositionally biased region" description="Pro residues" evidence="1">
    <location>
        <begin position="348"/>
        <end position="362"/>
    </location>
</feature>
<sequence length="389" mass="43501">MSTITLSSHAPRTPLSVSDLPLVIHPGEMPAHWAEAARAKGFDLIARVRDRLHVALRCQSCGGIHVNRHYVVMTAQPLCPHCIEARWRETAIAAGLTWLGRDTNHRHYGHYGLPCGHEVRRQFSFVGRVAAGAVAPRCETCLVHREEAEALRFGWTRLGRDPQGKASYRLYRHHCGHEQRIAVANMRWGQCDCAGCGQSWTAKPSFIYLLDIRQPQTKRHYLKLGYSSHPVKRHRHQLGLPKSAEVEVLRVVAMPTGHDACAMEKAAHTRLKREHPEALVPHPEFSDLMNVVSEIYTRESLSLLHETLDQIEAAIGDRTGIRNPDAPAAPPHTTADNEPDNAQDDPEAPPPTASPTRTPAPPQLRRKPQPVTVSRGRHPILRRHWGLTG</sequence>
<dbReference type="Proteomes" id="UP000509322">
    <property type="component" value="Chromosome 1"/>
</dbReference>
<gene>
    <name evidence="2" type="ORF">HYQ43_01245</name>
</gene>
<evidence type="ECO:0000313" key="2">
    <source>
        <dbReference type="EMBL" id="QLH12964.1"/>
    </source>
</evidence>
<feature type="compositionally biased region" description="Basic residues" evidence="1">
    <location>
        <begin position="375"/>
        <end position="389"/>
    </location>
</feature>
<organism evidence="2 3">
    <name type="scientific">Paracoccus pantotrophus</name>
    <name type="common">Thiosphaera pantotropha</name>
    <dbReference type="NCBI Taxonomy" id="82367"/>
    <lineage>
        <taxon>Bacteria</taxon>
        <taxon>Pseudomonadati</taxon>
        <taxon>Pseudomonadota</taxon>
        <taxon>Alphaproteobacteria</taxon>
        <taxon>Rhodobacterales</taxon>
        <taxon>Paracoccaceae</taxon>
        <taxon>Paracoccus</taxon>
    </lineage>
</organism>
<feature type="region of interest" description="Disordered" evidence="1">
    <location>
        <begin position="317"/>
        <end position="389"/>
    </location>
</feature>
<protein>
    <submittedName>
        <fullName evidence="2">Uncharacterized protein</fullName>
    </submittedName>
</protein>
<reference evidence="2 3" key="1">
    <citation type="submission" date="2020-07" db="EMBL/GenBank/DDBJ databases">
        <title>The complete genome of Paracoccus pantotrophus ACCC 10489.</title>
        <authorList>
            <person name="Si Y."/>
        </authorList>
    </citation>
    <scope>NUCLEOTIDE SEQUENCE [LARGE SCALE GENOMIC DNA]</scope>
    <source>
        <strain evidence="2 3">ACCC10489</strain>
    </source>
</reference>
<dbReference type="EMBL" id="CP058689">
    <property type="protein sequence ID" value="QLH12964.1"/>
    <property type="molecule type" value="Genomic_DNA"/>
</dbReference>